<evidence type="ECO:0000313" key="2">
    <source>
        <dbReference type="Proteomes" id="UP000182631"/>
    </source>
</evidence>
<dbReference type="AlphaFoldDB" id="A0A171DEI4"/>
<gene>
    <name evidence="1" type="ORF">FLM9_136</name>
</gene>
<organism evidence="1 2">
    <name type="scientific">Candidatus Synechococcus spongiarum</name>
    <dbReference type="NCBI Taxonomy" id="431041"/>
    <lineage>
        <taxon>Bacteria</taxon>
        <taxon>Bacillati</taxon>
        <taxon>Cyanobacteriota</taxon>
        <taxon>Cyanophyceae</taxon>
        <taxon>Synechococcales</taxon>
        <taxon>Synechococcaceae</taxon>
        <taxon>Synechococcus</taxon>
    </lineage>
</organism>
<sequence>MWDIVWWEPWVVSSAIWMGSRASPGRTCALFQVAKTLASLWKPGPLLDHKLCFSFDDFEIAFLNLICKFLEALFDYFK</sequence>
<dbReference type="Proteomes" id="UP000182631">
    <property type="component" value="Unassembled WGS sequence"/>
</dbReference>
<name>A0A171DEI4_9SYNE</name>
<reference evidence="2" key="1">
    <citation type="submission" date="2016-02" db="EMBL/GenBank/DDBJ databases">
        <authorList>
            <person name="liu f."/>
        </authorList>
    </citation>
    <scope>NUCLEOTIDE SEQUENCE [LARGE SCALE GENOMIC DNA]</scope>
</reference>
<evidence type="ECO:0000313" key="1">
    <source>
        <dbReference type="EMBL" id="SAY38277.1"/>
    </source>
</evidence>
<keyword evidence="2" id="KW-1185">Reference proteome</keyword>
<accession>A0A171DEI4</accession>
<dbReference type="EMBL" id="FITM01000017">
    <property type="protein sequence ID" value="SAY38277.1"/>
    <property type="molecule type" value="Genomic_DNA"/>
</dbReference>
<protein>
    <submittedName>
        <fullName evidence="1">Uncharacterized protein</fullName>
    </submittedName>
</protein>
<proteinExistence type="predicted"/>